<reference evidence="2" key="3">
    <citation type="submission" date="2025-09" db="UniProtKB">
        <authorList>
            <consortium name="Ensembl"/>
        </authorList>
    </citation>
    <scope>IDENTIFICATION</scope>
</reference>
<dbReference type="Gene3D" id="3.10.100.10">
    <property type="entry name" value="Mannose-Binding Protein A, subunit A"/>
    <property type="match status" value="2"/>
</dbReference>
<proteinExistence type="predicted"/>
<protein>
    <recommendedName>
        <fullName evidence="1">C-type lectin domain-containing protein</fullName>
    </recommendedName>
</protein>
<dbReference type="SUPFAM" id="SSF56436">
    <property type="entry name" value="C-type lectin-like"/>
    <property type="match status" value="2"/>
</dbReference>
<dbReference type="InterPro" id="IPR016187">
    <property type="entry name" value="CTDL_fold"/>
</dbReference>
<dbReference type="InterPro" id="IPR001304">
    <property type="entry name" value="C-type_lectin-like"/>
</dbReference>
<dbReference type="GeneTree" id="ENSGT01100000263473"/>
<organism evidence="2 3">
    <name type="scientific">Myripristis murdjan</name>
    <name type="common">pinecone soldierfish</name>
    <dbReference type="NCBI Taxonomy" id="586833"/>
    <lineage>
        <taxon>Eukaryota</taxon>
        <taxon>Metazoa</taxon>
        <taxon>Chordata</taxon>
        <taxon>Craniata</taxon>
        <taxon>Vertebrata</taxon>
        <taxon>Euteleostomi</taxon>
        <taxon>Actinopterygii</taxon>
        <taxon>Neopterygii</taxon>
        <taxon>Teleostei</taxon>
        <taxon>Neoteleostei</taxon>
        <taxon>Acanthomorphata</taxon>
        <taxon>Holocentriformes</taxon>
        <taxon>Holocentridae</taxon>
        <taxon>Myripristis</taxon>
    </lineage>
</organism>
<reference evidence="2" key="1">
    <citation type="submission" date="2019-06" db="EMBL/GenBank/DDBJ databases">
        <authorList>
            <consortium name="Wellcome Sanger Institute Data Sharing"/>
        </authorList>
    </citation>
    <scope>NUCLEOTIDE SEQUENCE [LARGE SCALE GENOMIC DNA]</scope>
</reference>
<dbReference type="Proteomes" id="UP000472263">
    <property type="component" value="Chromosome 8"/>
</dbReference>
<accession>A0A667WHX1</accession>
<name>A0A667WHX1_9TELE</name>
<evidence type="ECO:0000313" key="2">
    <source>
        <dbReference type="Ensembl" id="ENSMMDP00005001128.1"/>
    </source>
</evidence>
<dbReference type="InterPro" id="IPR016186">
    <property type="entry name" value="C-type_lectin-like/link_sf"/>
</dbReference>
<dbReference type="AlphaFoldDB" id="A0A667WHX1"/>
<dbReference type="PANTHER" id="PTHR45784">
    <property type="entry name" value="C-TYPE LECTIN DOMAIN FAMILY 20 MEMBER A-RELATED"/>
    <property type="match status" value="1"/>
</dbReference>
<evidence type="ECO:0000313" key="3">
    <source>
        <dbReference type="Proteomes" id="UP000472263"/>
    </source>
</evidence>
<dbReference type="PROSITE" id="PS50041">
    <property type="entry name" value="C_TYPE_LECTIN_2"/>
    <property type="match status" value="2"/>
</dbReference>
<dbReference type="PANTHER" id="PTHR45784:SF3">
    <property type="entry name" value="C-TYPE LECTIN DOMAIN FAMILY 4 MEMBER K-LIKE-RELATED"/>
    <property type="match status" value="1"/>
</dbReference>
<evidence type="ECO:0000259" key="1">
    <source>
        <dbReference type="PROSITE" id="PS50041"/>
    </source>
</evidence>
<sequence length="331" mass="38001">MALLLGLANAAQQSDCVQRQKTFLPLPSGVYIFSASTGAMAYPRFILINDAKTWAEAQSYCRQHHTDLASVRNQDENREMVTLVPSRKTVWIGLFRDSWKWSDGSATSFQNWNERQPERSIQESCVASRAGKWENLSCASKLFFASHRGRIIRERLLETGVPQMEWPALSPDLNPIENLWDQLRMCALPSCCPRRYHFVAEKKSWAEAQSSCRQTYTDLATVASEEDEAELTDALGEHHGSQVWIGQYDDISSWRWSLQSETYYSEGETEFRMWASTEPHSIYTENCAFTKSDRSWADIDCMTALPFFCYHGKKKTTTVWVQGIQRVQDIT</sequence>
<dbReference type="Pfam" id="PF00059">
    <property type="entry name" value="Lectin_C"/>
    <property type="match status" value="2"/>
</dbReference>
<dbReference type="Ensembl" id="ENSMMDT00005001150.1">
    <property type="protein sequence ID" value="ENSMMDP00005001128.1"/>
    <property type="gene ID" value="ENSMMDG00005000665.1"/>
</dbReference>
<feature type="domain" description="C-type lectin" evidence="1">
    <location>
        <begin position="196"/>
        <end position="310"/>
    </location>
</feature>
<feature type="domain" description="C-type lectin" evidence="1">
    <location>
        <begin position="45"/>
        <end position="147"/>
    </location>
</feature>
<reference evidence="2" key="2">
    <citation type="submission" date="2025-08" db="UniProtKB">
        <authorList>
            <consortium name="Ensembl"/>
        </authorList>
    </citation>
    <scope>IDENTIFICATION</scope>
</reference>
<dbReference type="SMART" id="SM00034">
    <property type="entry name" value="CLECT"/>
    <property type="match status" value="2"/>
</dbReference>
<keyword evidence="3" id="KW-1185">Reference proteome</keyword>